<gene>
    <name evidence="1" type="ORF">GCM10010405_13560</name>
</gene>
<name>A0ABP5WNH3_9ACTN</name>
<evidence type="ECO:0000313" key="2">
    <source>
        <dbReference type="Proteomes" id="UP001501638"/>
    </source>
</evidence>
<organism evidence="1 2">
    <name type="scientific">Streptomyces macrosporus</name>
    <dbReference type="NCBI Taxonomy" id="44032"/>
    <lineage>
        <taxon>Bacteria</taxon>
        <taxon>Bacillati</taxon>
        <taxon>Actinomycetota</taxon>
        <taxon>Actinomycetes</taxon>
        <taxon>Kitasatosporales</taxon>
        <taxon>Streptomycetaceae</taxon>
        <taxon>Streptomyces</taxon>
    </lineage>
</organism>
<dbReference type="EMBL" id="BAAASZ010000011">
    <property type="protein sequence ID" value="GAA2431958.1"/>
    <property type="molecule type" value="Genomic_DNA"/>
</dbReference>
<protein>
    <submittedName>
        <fullName evidence="1">Uncharacterized protein</fullName>
    </submittedName>
</protein>
<comment type="caution">
    <text evidence="1">The sequence shown here is derived from an EMBL/GenBank/DDBJ whole genome shotgun (WGS) entry which is preliminary data.</text>
</comment>
<reference evidence="2" key="1">
    <citation type="journal article" date="2019" name="Int. J. Syst. Evol. Microbiol.">
        <title>The Global Catalogue of Microorganisms (GCM) 10K type strain sequencing project: providing services to taxonomists for standard genome sequencing and annotation.</title>
        <authorList>
            <consortium name="The Broad Institute Genomics Platform"/>
            <consortium name="The Broad Institute Genome Sequencing Center for Infectious Disease"/>
            <person name="Wu L."/>
            <person name="Ma J."/>
        </authorList>
    </citation>
    <scope>NUCLEOTIDE SEQUENCE [LARGE SCALE GENOMIC DNA]</scope>
    <source>
        <strain evidence="2">JCM 6305</strain>
    </source>
</reference>
<dbReference type="Proteomes" id="UP001501638">
    <property type="component" value="Unassembled WGS sequence"/>
</dbReference>
<sequence length="161" mass="17299">MNGIADSEDQGVLWVRSRTLDSVPRHPRKPRWLVADGRAYLWTLRHSHCVPTDGRSADCRETLTLYPQPAGTGGPLRMVFAEGPGRYVPGGFPMGSGDVGYVRGGSLNLHEPGAVRALLDAASARGWQPGERRAVEVDGWSLLEAAAAARAGTWAARARGE</sequence>
<accession>A0ABP5WNH3</accession>
<evidence type="ECO:0000313" key="1">
    <source>
        <dbReference type="EMBL" id="GAA2431958.1"/>
    </source>
</evidence>
<proteinExistence type="predicted"/>
<keyword evidence="2" id="KW-1185">Reference proteome</keyword>